<dbReference type="RefSeq" id="XP_022377877.1">
    <property type="nucleotide sequence ID" value="XM_022522169.1"/>
</dbReference>
<name>A0A2Y9KV31_ENHLU</name>
<dbReference type="PANTHER" id="PTHR14330:SF2">
    <property type="entry name" value="A-KINASE-INTERACTING PROTEIN 1"/>
    <property type="match status" value="1"/>
</dbReference>
<sequence length="183" mass="19704">MENCLAAAALNGVDRRALQRTARLGQEVLERAKRRAVDWHSRELPKSAVGATSRERPYRERRPAAGPPALSPGRGEGSSYYSSVLEEGGAAHVSRYHRGKSKLHCCWDRGNSHRKDTSLGLGGISHVSGCALAASQPAENTSKDLYIEVYPGTYSVTVGTNDLTKTQVVAVDSGQSVDLVFPV</sequence>
<dbReference type="GO" id="GO:0005654">
    <property type="term" value="C:nucleoplasm"/>
    <property type="evidence" value="ECO:0007669"/>
    <property type="project" value="TreeGrafter"/>
</dbReference>
<dbReference type="PANTHER" id="PTHR14330">
    <property type="entry name" value="A-KINASE-INTERACTING PROTEIN 1"/>
    <property type="match status" value="1"/>
</dbReference>
<feature type="compositionally biased region" description="Basic and acidic residues" evidence="1">
    <location>
        <begin position="53"/>
        <end position="63"/>
    </location>
</feature>
<dbReference type="GO" id="GO:1901222">
    <property type="term" value="P:regulation of non-canonical NF-kappaB signal transduction"/>
    <property type="evidence" value="ECO:0007669"/>
    <property type="project" value="InterPro"/>
</dbReference>
<evidence type="ECO:0000256" key="1">
    <source>
        <dbReference type="SAM" id="MobiDB-lite"/>
    </source>
</evidence>
<gene>
    <name evidence="3" type="primary">LOC111159629</name>
</gene>
<dbReference type="InterPro" id="IPR033214">
    <property type="entry name" value="AKIP1"/>
</dbReference>
<dbReference type="GeneID" id="111159629"/>
<dbReference type="AlphaFoldDB" id="A0A2Y9KV31"/>
<accession>A0A2Y9KV31</accession>
<protein>
    <submittedName>
        <fullName evidence="3">A-kinase-interacting protein 1 isoform X2</fullName>
    </submittedName>
</protein>
<proteinExistence type="predicted"/>
<dbReference type="Proteomes" id="UP000248482">
    <property type="component" value="Unplaced"/>
</dbReference>
<reference evidence="3" key="1">
    <citation type="submission" date="2025-08" db="UniProtKB">
        <authorList>
            <consortium name="RefSeq"/>
        </authorList>
    </citation>
    <scope>IDENTIFICATION</scope>
    <source>
        <tissue evidence="3">Blood</tissue>
    </source>
</reference>
<feature type="region of interest" description="Disordered" evidence="1">
    <location>
        <begin position="45"/>
        <end position="78"/>
    </location>
</feature>
<organism evidence="2 3">
    <name type="scientific">Enhydra lutris kenyoni</name>
    <name type="common">northern sea otter</name>
    <dbReference type="NCBI Taxonomy" id="391180"/>
    <lineage>
        <taxon>Eukaryota</taxon>
        <taxon>Metazoa</taxon>
        <taxon>Chordata</taxon>
        <taxon>Craniata</taxon>
        <taxon>Vertebrata</taxon>
        <taxon>Euteleostomi</taxon>
        <taxon>Mammalia</taxon>
        <taxon>Eutheria</taxon>
        <taxon>Laurasiatheria</taxon>
        <taxon>Carnivora</taxon>
        <taxon>Caniformia</taxon>
        <taxon>Musteloidea</taxon>
        <taxon>Mustelidae</taxon>
        <taxon>Lutrinae</taxon>
        <taxon>Enhydra</taxon>
    </lineage>
</organism>
<evidence type="ECO:0000313" key="2">
    <source>
        <dbReference type="Proteomes" id="UP000248482"/>
    </source>
</evidence>
<evidence type="ECO:0000313" key="3">
    <source>
        <dbReference type="RefSeq" id="XP_022377877.1"/>
    </source>
</evidence>
<keyword evidence="2" id="KW-1185">Reference proteome</keyword>